<proteinExistence type="predicted"/>
<dbReference type="EMBL" id="CP071795">
    <property type="protein sequence ID" value="QTD36234.1"/>
    <property type="molecule type" value="Genomic_DNA"/>
</dbReference>
<accession>A0ABX7SPU7</accession>
<evidence type="ECO:0000313" key="3">
    <source>
        <dbReference type="Proteomes" id="UP000663935"/>
    </source>
</evidence>
<dbReference type="Proteomes" id="UP000663935">
    <property type="component" value="Chromosome"/>
</dbReference>
<protein>
    <submittedName>
        <fullName evidence="2">DUF1080 domain-containing protein</fullName>
    </submittedName>
</protein>
<gene>
    <name evidence="2" type="ORF">JL193_08630</name>
</gene>
<feature type="domain" description="3-keto-alpha-glucoside-1,2-lyase/3-keto-2-hydroxy-glucal hydratase" evidence="1">
    <location>
        <begin position="724"/>
        <end position="920"/>
    </location>
</feature>
<dbReference type="SUPFAM" id="SSF48371">
    <property type="entry name" value="ARM repeat"/>
    <property type="match status" value="1"/>
</dbReference>
<evidence type="ECO:0000259" key="1">
    <source>
        <dbReference type="Pfam" id="PF06439"/>
    </source>
</evidence>
<name>A0ABX7SPU7_9FLAO</name>
<dbReference type="RefSeq" id="WP_207970426.1">
    <property type="nucleotide sequence ID" value="NZ_CP071795.1"/>
</dbReference>
<dbReference type="InterPro" id="IPR016024">
    <property type="entry name" value="ARM-type_fold"/>
</dbReference>
<sequence>MKNTYSTIITILLLFCTVTSGYSQINRTLDTKVADILAQMPAKNSQNINKLMEDVLSLNKEGILKICDMLVPLGTGDDTSARFTINSLTMYVGKNKNSNRKTVEEALIAAIHKTKSNEVKTFLIERLQYCATNTSIKDLKNYLYESAFYKPALAVLTNIKSEEAAQAILAALKESKGQQQVAYINALGVLKYKPAVATIESLNSSKSIETRRHVLKALANIADSNSYQTLYNEAKKVDFKEENTEAVLSLIHFGMQQNNAKIKEEIGKVLLKNCTSNAQLHFRTAGLHLLNHQTEDKVLKRLLKEFKHKNDVYRGAVVAIASENLTSNNLSKWAKSFKKAVPKGKIQLLGMVQKRNEKEVISLFILPAIKSKQEAVRIAGIKALAFQPKNSAFPILFDGLLKAKTPAEISAIKGSLLRLTSKNEIDTIANNLAKTNTQGKVVLVEVLAARNATSKFDTILSLLENKNEKVEEAVYKALPEIATPNHLSQFINLLNSTDNPQYISNLQSAITVVLDESKKDLSEAVLTAYKKVSKKEKLLPILPMLNNKEALNLVTSSLKSNHLKERTNALTALSKWRNKDAIPYLFEAASNNTELHSEAFDMYLSQVMNSKNTADQKLLLVKKIMPFSKNIEEQKKVINSASSIKTFLSLIFVSKYLEDKNLRATASNAAIKIALPTPGKNNALSGKIVREIVSKSMNNITGPDSQYIKIDVKEFLEKMPNVKGFESIFNGKDLSGWEGLVKNPIARAKMTKKQLAEAQEKANKQMLKDWFVKDGIIGFKGEGYNNICTIKDYGDFEMLVDWKITNGGDSGIYLRGTPQVQIWDIARTNVGAQVGSGGLYNNQKNRSTPLVVADNPINDWNTFRIKMVGERVTVHLNGILVTDNVILENYWDRKLPIFTKEAIELQAHGEDLGFRNIYVREISSGDDSLSAEERKEGFTSLFNGRDLDHWIGNKKDYLVENNELVVRPENGGHGNLYTANEYSDFNFRFEFKLTPGANNGLGIHTPLEGDAAYVGKELQILDNTASIYANLKPYQYHGSVYGVIAAKRGFLKPVGEWNSQEVIVKGNHVKIILNGTVIIDGNWQEASKNGTLDNKNHPGLKRNKGHIAFLGHGSELKFRNIRIKDLSKNK</sequence>
<organism evidence="2 3">
    <name type="scientific">Polaribacter batillariae</name>
    <dbReference type="NCBI Taxonomy" id="2808900"/>
    <lineage>
        <taxon>Bacteria</taxon>
        <taxon>Pseudomonadati</taxon>
        <taxon>Bacteroidota</taxon>
        <taxon>Flavobacteriia</taxon>
        <taxon>Flavobacteriales</taxon>
        <taxon>Flavobacteriaceae</taxon>
    </lineage>
</organism>
<dbReference type="InterPro" id="IPR010496">
    <property type="entry name" value="AL/BT2_dom"/>
</dbReference>
<dbReference type="Gene3D" id="1.25.10.10">
    <property type="entry name" value="Leucine-rich Repeat Variant"/>
    <property type="match status" value="2"/>
</dbReference>
<reference evidence="2 3" key="1">
    <citation type="submission" date="2021-03" db="EMBL/GenBank/DDBJ databases">
        <title>Complete genome of Polaribacter_sp.G4M1.</title>
        <authorList>
            <person name="Jeong S.W."/>
            <person name="Bae J.W."/>
        </authorList>
    </citation>
    <scope>NUCLEOTIDE SEQUENCE [LARGE SCALE GENOMIC DNA]</scope>
    <source>
        <strain evidence="2 3">G4M1</strain>
    </source>
</reference>
<dbReference type="Pfam" id="PF06439">
    <property type="entry name" value="3keto-disac_hyd"/>
    <property type="match status" value="2"/>
</dbReference>
<dbReference type="InterPro" id="IPR011989">
    <property type="entry name" value="ARM-like"/>
</dbReference>
<dbReference type="Gene3D" id="2.60.120.560">
    <property type="entry name" value="Exo-inulinase, domain 1"/>
    <property type="match status" value="2"/>
</dbReference>
<keyword evidence="3" id="KW-1185">Reference proteome</keyword>
<evidence type="ECO:0000313" key="2">
    <source>
        <dbReference type="EMBL" id="QTD36234.1"/>
    </source>
</evidence>
<feature type="domain" description="3-keto-alpha-glucoside-1,2-lyase/3-keto-2-hydroxy-glucal hydratase" evidence="1">
    <location>
        <begin position="937"/>
        <end position="1124"/>
    </location>
</feature>